<dbReference type="Gene3D" id="2.60.120.260">
    <property type="entry name" value="Galactose-binding domain-like"/>
    <property type="match status" value="1"/>
</dbReference>
<reference evidence="1 2" key="1">
    <citation type="submission" date="2019-02" db="EMBL/GenBank/DDBJ databases">
        <title>Pedobacter sp. RP-1-14 sp. nov., isolated from Arctic soil.</title>
        <authorList>
            <person name="Dahal R.H."/>
        </authorList>
    </citation>
    <scope>NUCLEOTIDE SEQUENCE [LARGE SCALE GENOMIC DNA]</scope>
    <source>
        <strain evidence="1 2">RP-1-14</strain>
    </source>
</reference>
<evidence type="ECO:0000313" key="2">
    <source>
        <dbReference type="Proteomes" id="UP000293347"/>
    </source>
</evidence>
<name>A0A4R0NNU2_9SPHI</name>
<dbReference type="InterPro" id="IPR008979">
    <property type="entry name" value="Galactose-bd-like_sf"/>
</dbReference>
<comment type="caution">
    <text evidence="1">The sequence shown here is derived from an EMBL/GenBank/DDBJ whole genome shotgun (WGS) entry which is preliminary data.</text>
</comment>
<dbReference type="PROSITE" id="PS51257">
    <property type="entry name" value="PROKAR_LIPOPROTEIN"/>
    <property type="match status" value="1"/>
</dbReference>
<sequence>MNRTITKLQLGLLTAIAIFTISCEREKLDEVMSKENLPPVSVALDQKVEVAGGNNFTLDNNQLTVPITINFSGSTSRAFTVQMVGNTEIIASLIANNTLPAGTVALEPDTYDIPPVVNVPYGVTSVTWNLLLGRTFLEKNHGKDVALVVTMVDAAKGNSITPGKNSIIVVVKTGETIALEDVHYITVGSKDGVVNIPFPFLPEKSGFSLSSQDMVIPLELTLSGQAGPAFTVEAGKSAEIVNEAIASGKLTNVVPLPTAGWSIPYPKVGFEANRNTAPLDINVRLSSIIFSTGKKFAIGVSLKNPSKYQLGKTNNNAIIVIDPDYFRKPFNAAPFVIKGTIGEASARIAASNYDFGGQGIAFNDDGGRDGGPFRRPDNVDIADNQVTVGWCNSGEWLTYTVVVEEDGEYEFNAIIGAPGTNGRYSLFFGDERVTGILSAKQTPGSYGDQQPNLSTVNLKKGKHVMRFFMDVGAYDVQGYIFTRKK</sequence>
<gene>
    <name evidence="1" type="ORF">EZ437_11320</name>
</gene>
<dbReference type="AlphaFoldDB" id="A0A4R0NNU2"/>
<proteinExistence type="predicted"/>
<dbReference type="OrthoDB" id="792783at2"/>
<dbReference type="CDD" id="cd04080">
    <property type="entry name" value="CBM6_cellulase-like"/>
    <property type="match status" value="1"/>
</dbReference>
<keyword evidence="2" id="KW-1185">Reference proteome</keyword>
<evidence type="ECO:0000313" key="1">
    <source>
        <dbReference type="EMBL" id="TCD01333.1"/>
    </source>
</evidence>
<dbReference type="RefSeq" id="WP_131596059.1">
    <property type="nucleotide sequence ID" value="NZ_SJSL01000002.1"/>
</dbReference>
<accession>A0A4R0NNU2</accession>
<dbReference type="SUPFAM" id="SSF49785">
    <property type="entry name" value="Galactose-binding domain-like"/>
    <property type="match status" value="1"/>
</dbReference>
<dbReference type="Proteomes" id="UP000293347">
    <property type="component" value="Unassembled WGS sequence"/>
</dbReference>
<protein>
    <submittedName>
        <fullName evidence="1">Carbohydrate-binding protein</fullName>
    </submittedName>
</protein>
<organism evidence="1 2">
    <name type="scientific">Pedobacter psychroterrae</name>
    <dbReference type="NCBI Taxonomy" id="2530453"/>
    <lineage>
        <taxon>Bacteria</taxon>
        <taxon>Pseudomonadati</taxon>
        <taxon>Bacteroidota</taxon>
        <taxon>Sphingobacteriia</taxon>
        <taxon>Sphingobacteriales</taxon>
        <taxon>Sphingobacteriaceae</taxon>
        <taxon>Pedobacter</taxon>
    </lineage>
</organism>
<dbReference type="EMBL" id="SJSL01000002">
    <property type="protein sequence ID" value="TCD01333.1"/>
    <property type="molecule type" value="Genomic_DNA"/>
</dbReference>